<dbReference type="PROSITE" id="PS01124">
    <property type="entry name" value="HTH_ARAC_FAMILY_2"/>
    <property type="match status" value="1"/>
</dbReference>
<feature type="region of interest" description="Disordered" evidence="4">
    <location>
        <begin position="1"/>
        <end position="42"/>
    </location>
</feature>
<reference evidence="6 7" key="1">
    <citation type="submission" date="2018-05" db="EMBL/GenBank/DDBJ databases">
        <title>Spiribacter halobius sp. nov., a moderately halophilic bacterium isolated from marine solar saltern.</title>
        <authorList>
            <person name="Zheng W.-S."/>
            <person name="Lu D.-C."/>
            <person name="Du Z.-J."/>
        </authorList>
    </citation>
    <scope>NUCLEOTIDE SEQUENCE [LARGE SCALE GENOMIC DNA]</scope>
    <source>
        <strain evidence="6 7">E85</strain>
    </source>
</reference>
<proteinExistence type="predicted"/>
<comment type="caution">
    <text evidence="6">The sequence shown here is derived from an EMBL/GenBank/DDBJ whole genome shotgun (WGS) entry which is preliminary data.</text>
</comment>
<dbReference type="InterPro" id="IPR050204">
    <property type="entry name" value="AraC_XylS_family_regulators"/>
</dbReference>
<keyword evidence="3" id="KW-0804">Transcription</keyword>
<evidence type="ECO:0000259" key="5">
    <source>
        <dbReference type="PROSITE" id="PS01124"/>
    </source>
</evidence>
<name>A0A2U2N714_9GAMM</name>
<evidence type="ECO:0000313" key="7">
    <source>
        <dbReference type="Proteomes" id="UP000245474"/>
    </source>
</evidence>
<organism evidence="6 7">
    <name type="scientific">Sediminicurvatus halobius</name>
    <dbReference type="NCBI Taxonomy" id="2182432"/>
    <lineage>
        <taxon>Bacteria</taxon>
        <taxon>Pseudomonadati</taxon>
        <taxon>Pseudomonadota</taxon>
        <taxon>Gammaproteobacteria</taxon>
        <taxon>Chromatiales</taxon>
        <taxon>Ectothiorhodospiraceae</taxon>
        <taxon>Sediminicurvatus</taxon>
    </lineage>
</organism>
<dbReference type="SMART" id="SM00342">
    <property type="entry name" value="HTH_ARAC"/>
    <property type="match status" value="1"/>
</dbReference>
<dbReference type="Pfam" id="PF00165">
    <property type="entry name" value="HTH_AraC"/>
    <property type="match status" value="1"/>
</dbReference>
<evidence type="ECO:0000256" key="2">
    <source>
        <dbReference type="ARBA" id="ARBA00023125"/>
    </source>
</evidence>
<gene>
    <name evidence="6" type="ORF">DEM34_03895</name>
</gene>
<evidence type="ECO:0000256" key="4">
    <source>
        <dbReference type="SAM" id="MobiDB-lite"/>
    </source>
</evidence>
<dbReference type="Gene3D" id="1.10.10.60">
    <property type="entry name" value="Homeodomain-like"/>
    <property type="match status" value="1"/>
</dbReference>
<dbReference type="GO" id="GO:0043565">
    <property type="term" value="F:sequence-specific DNA binding"/>
    <property type="evidence" value="ECO:0007669"/>
    <property type="project" value="InterPro"/>
</dbReference>
<protein>
    <recommendedName>
        <fullName evidence="5">HTH araC/xylS-type domain-containing protein</fullName>
    </recommendedName>
</protein>
<keyword evidence="1" id="KW-0805">Transcription regulation</keyword>
<accession>A0A2U2N714</accession>
<dbReference type="EMBL" id="QFFI01000004">
    <property type="protein sequence ID" value="PWG64986.1"/>
    <property type="molecule type" value="Genomic_DNA"/>
</dbReference>
<dbReference type="SUPFAM" id="SSF46689">
    <property type="entry name" value="Homeodomain-like"/>
    <property type="match status" value="1"/>
</dbReference>
<dbReference type="PANTHER" id="PTHR46796">
    <property type="entry name" value="HTH-TYPE TRANSCRIPTIONAL ACTIVATOR RHAS-RELATED"/>
    <property type="match status" value="1"/>
</dbReference>
<evidence type="ECO:0000256" key="1">
    <source>
        <dbReference type="ARBA" id="ARBA00023015"/>
    </source>
</evidence>
<dbReference type="GO" id="GO:0003700">
    <property type="term" value="F:DNA-binding transcription factor activity"/>
    <property type="evidence" value="ECO:0007669"/>
    <property type="project" value="InterPro"/>
</dbReference>
<feature type="domain" description="HTH araC/xylS-type" evidence="5">
    <location>
        <begin position="245"/>
        <end position="317"/>
    </location>
</feature>
<keyword evidence="7" id="KW-1185">Reference proteome</keyword>
<sequence>MRRAGDGSRARISAGFMALQTTRTRTSPTPGSGFSSSRCRSSWTPPWRNIPIALTTDTPAGSVMASSKHGAAMEPGIERLRHRGAEMDLVVARPPRSVLPQGVFGIIGLEGQLRRRGPWHGRSLPANAAVLSIALDGRISREADSFPAGEWTIAGPSTRAYEYRATARLSLVMVLVSPAWLQVAGLDVARLVDQRIALREALSPDRTLPWPAPQPRKALVPFIEAVLVALQRAHAVPPDHASRPLSLRQRQRQYRAIHGLPRRSVDDIGRFQAALARLQTRKDLVSVAQDARYADQSHLCRAVRRYVGMTPRQAQRALRDSELAEVYRRLLGPERVVAL</sequence>
<evidence type="ECO:0000256" key="3">
    <source>
        <dbReference type="ARBA" id="ARBA00023163"/>
    </source>
</evidence>
<dbReference type="PANTHER" id="PTHR46796:SF15">
    <property type="entry name" value="BLL1074 PROTEIN"/>
    <property type="match status" value="1"/>
</dbReference>
<feature type="compositionally biased region" description="Low complexity" evidence="4">
    <location>
        <begin position="21"/>
        <end position="42"/>
    </location>
</feature>
<dbReference type="InterPro" id="IPR009057">
    <property type="entry name" value="Homeodomain-like_sf"/>
</dbReference>
<dbReference type="Proteomes" id="UP000245474">
    <property type="component" value="Unassembled WGS sequence"/>
</dbReference>
<dbReference type="AlphaFoldDB" id="A0A2U2N714"/>
<dbReference type="InterPro" id="IPR018060">
    <property type="entry name" value="HTH_AraC"/>
</dbReference>
<keyword evidence="2" id="KW-0238">DNA-binding</keyword>
<evidence type="ECO:0000313" key="6">
    <source>
        <dbReference type="EMBL" id="PWG64986.1"/>
    </source>
</evidence>